<gene>
    <name evidence="1" type="ORF">HMPREF9432_01557</name>
</gene>
<proteinExistence type="predicted"/>
<evidence type="ECO:0000313" key="2">
    <source>
        <dbReference type="Proteomes" id="UP000003175"/>
    </source>
</evidence>
<dbReference type="EMBL" id="ADGH01000016">
    <property type="protein sequence ID" value="EHG23883.1"/>
    <property type="molecule type" value="Genomic_DNA"/>
</dbReference>
<dbReference type="Proteomes" id="UP000003175">
    <property type="component" value="Unassembled WGS sequence"/>
</dbReference>
<evidence type="ECO:0000313" key="1">
    <source>
        <dbReference type="EMBL" id="EHG23883.1"/>
    </source>
</evidence>
<keyword evidence="2" id="KW-1185">Reference proteome</keyword>
<accession>A0ABN0DNJ5</accession>
<comment type="caution">
    <text evidence="1">The sequence shown here is derived from an EMBL/GenBank/DDBJ whole genome shotgun (WGS) entry which is preliminary data.</text>
</comment>
<name>A0ABN0DNJ5_9FIRM</name>
<organism evidence="1 2">
    <name type="scientific">Selenomonas noxia F0398</name>
    <dbReference type="NCBI Taxonomy" id="702437"/>
    <lineage>
        <taxon>Bacteria</taxon>
        <taxon>Bacillati</taxon>
        <taxon>Bacillota</taxon>
        <taxon>Negativicutes</taxon>
        <taxon>Selenomonadales</taxon>
        <taxon>Selenomonadaceae</taxon>
        <taxon>Selenomonas</taxon>
    </lineage>
</organism>
<protein>
    <submittedName>
        <fullName evidence="1">Uncharacterized protein</fullName>
    </submittedName>
</protein>
<sequence>MFSLVMRYCMERPCGAASCSVRYAETGKAQDIKHDKRKEEFVCKKHIFGIRKKTVGRS</sequence>
<reference evidence="1 2" key="1">
    <citation type="submission" date="2011-08" db="EMBL/GenBank/DDBJ databases">
        <title>The Genome Sequence of Selenomonas noxia F0398.</title>
        <authorList>
            <consortium name="The Broad Institute Genome Sequencing Platform"/>
            <person name="Earl A."/>
            <person name="Ward D."/>
            <person name="Feldgarden M."/>
            <person name="Gevers D."/>
            <person name="Izard J."/>
            <person name="Ganesan A."/>
            <person name="Blanton J.M."/>
            <person name="Baranova O.V."/>
            <person name="Tanner A.C."/>
            <person name="Dewhirst F.E."/>
            <person name="Young S.K."/>
            <person name="Zeng Q."/>
            <person name="Gargeya S."/>
            <person name="Fitzgerald M."/>
            <person name="Haas B."/>
            <person name="Abouelleil A."/>
            <person name="Alvarado L."/>
            <person name="Arachchi H.M."/>
            <person name="Berlin A."/>
            <person name="Brown A."/>
            <person name="Chapman S.B."/>
            <person name="Chen Z."/>
            <person name="Dunbar C."/>
            <person name="Freedman E."/>
            <person name="Gearin G."/>
            <person name="Gellesch M."/>
            <person name="Goldberg J."/>
            <person name="Griggs A."/>
            <person name="Gujja S."/>
            <person name="Heiman D."/>
            <person name="Howarth C."/>
            <person name="Larson L."/>
            <person name="Lui A."/>
            <person name="MacDonald P.J.P."/>
            <person name="Montmayeur A."/>
            <person name="Murphy C."/>
            <person name="Neiman D."/>
            <person name="Pearson M."/>
            <person name="Priest M."/>
            <person name="Roberts A."/>
            <person name="Saif S."/>
            <person name="Shea T."/>
            <person name="Shenoy N."/>
            <person name="Sisk P."/>
            <person name="Stolte C."/>
            <person name="Sykes S."/>
            <person name="Wortman J."/>
            <person name="Nusbaum C."/>
            <person name="Birren B."/>
        </authorList>
    </citation>
    <scope>NUCLEOTIDE SEQUENCE [LARGE SCALE GENOMIC DNA]</scope>
    <source>
        <strain evidence="1 2">F0398</strain>
    </source>
</reference>